<dbReference type="InterPro" id="IPR036515">
    <property type="entry name" value="Transposase_17_sf"/>
</dbReference>
<dbReference type="EMBL" id="CP147988">
    <property type="protein sequence ID" value="WXK51943.1"/>
    <property type="molecule type" value="Genomic_DNA"/>
</dbReference>
<protein>
    <recommendedName>
        <fullName evidence="3">Transposase</fullName>
    </recommendedName>
</protein>
<proteinExistence type="predicted"/>
<evidence type="ECO:0000313" key="2">
    <source>
        <dbReference type="Proteomes" id="UP001447857"/>
    </source>
</evidence>
<gene>
    <name evidence="1" type="ORF">V6624_09900</name>
</gene>
<keyword evidence="2" id="KW-1185">Reference proteome</keyword>
<sequence>MGKGKFQNKYRISSIRAQWWDYGWNGAYFITICTQDRKHYFGEIQNNKMILSGVGIIADLLWHQIPIHHKNVELGDFVVMPNHIHGILIIDKQLDNVNVDNTNNVRQGMPCLYHRSSNSINQVHNVFKTLEKIPFRQLLDHINLP</sequence>
<accession>A0ABZ2QG78</accession>
<dbReference type="SUPFAM" id="SSF143422">
    <property type="entry name" value="Transposase IS200-like"/>
    <property type="match status" value="1"/>
</dbReference>
<dbReference type="PANTHER" id="PTHR36966">
    <property type="entry name" value="REP-ASSOCIATED TYROSINE TRANSPOSASE"/>
    <property type="match status" value="1"/>
</dbReference>
<name>A0ABZ2QG78_9FLAO</name>
<dbReference type="InterPro" id="IPR052715">
    <property type="entry name" value="RAYT_transposase"/>
</dbReference>
<reference evidence="1 2" key="1">
    <citation type="submission" date="2024-02" db="EMBL/GenBank/DDBJ databases">
        <title>complete genome of Flavobacterium ginsenosidimutans Str. YTB16.</title>
        <authorList>
            <person name="Wang Q."/>
        </authorList>
    </citation>
    <scope>NUCLEOTIDE SEQUENCE [LARGE SCALE GENOMIC DNA]</scope>
    <source>
        <strain evidence="1 2">YTB16</strain>
    </source>
</reference>
<dbReference type="Gene3D" id="3.30.70.1290">
    <property type="entry name" value="Transposase IS200-like"/>
    <property type="match status" value="1"/>
</dbReference>
<dbReference type="Proteomes" id="UP001447857">
    <property type="component" value="Chromosome"/>
</dbReference>
<organism evidence="1 2">
    <name type="scientific">Flavobacterium ginsenosidimutans</name>
    <dbReference type="NCBI Taxonomy" id="687844"/>
    <lineage>
        <taxon>Bacteria</taxon>
        <taxon>Pseudomonadati</taxon>
        <taxon>Bacteroidota</taxon>
        <taxon>Flavobacteriia</taxon>
        <taxon>Flavobacteriales</taxon>
        <taxon>Flavobacteriaceae</taxon>
        <taxon>Flavobacterium</taxon>
    </lineage>
</organism>
<evidence type="ECO:0000313" key="1">
    <source>
        <dbReference type="EMBL" id="WXK51943.1"/>
    </source>
</evidence>
<dbReference type="RefSeq" id="WP_338841665.1">
    <property type="nucleotide sequence ID" value="NZ_CP147988.1"/>
</dbReference>
<evidence type="ECO:0008006" key="3">
    <source>
        <dbReference type="Google" id="ProtNLM"/>
    </source>
</evidence>
<dbReference type="PANTHER" id="PTHR36966:SF1">
    <property type="entry name" value="REP-ASSOCIATED TYROSINE TRANSPOSASE"/>
    <property type="match status" value="1"/>
</dbReference>